<dbReference type="Proteomes" id="UP001169458">
    <property type="component" value="Unassembled WGS sequence"/>
</dbReference>
<dbReference type="RefSeq" id="WP_289611777.1">
    <property type="nucleotide sequence ID" value="NZ_JAUDCP010000034.1"/>
</dbReference>
<gene>
    <name evidence="1" type="ORF">QUW60_03655</name>
</gene>
<organism evidence="1 2">
    <name type="scientific">Bacteroides gallinaceum</name>
    <dbReference type="NCBI Taxonomy" id="1462571"/>
    <lineage>
        <taxon>Bacteria</taxon>
        <taxon>Pseudomonadati</taxon>
        <taxon>Bacteroidota</taxon>
        <taxon>Bacteroidia</taxon>
        <taxon>Bacteroidales</taxon>
        <taxon>Bacteroidaceae</taxon>
        <taxon>Bacteroides</taxon>
    </lineage>
</organism>
<protein>
    <submittedName>
        <fullName evidence="1">Uncharacterized protein</fullName>
    </submittedName>
</protein>
<keyword evidence="2" id="KW-1185">Reference proteome</keyword>
<evidence type="ECO:0000313" key="2">
    <source>
        <dbReference type="Proteomes" id="UP001169458"/>
    </source>
</evidence>
<evidence type="ECO:0000313" key="1">
    <source>
        <dbReference type="EMBL" id="MDM8324331.1"/>
    </source>
</evidence>
<dbReference type="EMBL" id="JAUDEN010000004">
    <property type="protein sequence ID" value="MDM8324331.1"/>
    <property type="molecule type" value="Genomic_DNA"/>
</dbReference>
<comment type="caution">
    <text evidence="1">The sequence shown here is derived from an EMBL/GenBank/DDBJ whole genome shotgun (WGS) entry which is preliminary data.</text>
</comment>
<sequence length="97" mass="10748">MVSYSLPDESADFIHHFIGFSPLIKSAGGSNRGEHRHPPAGRTDFRLADRQGKAFIAGEKKKATNVRRIIADTAADFWETKSHSSLGRFLHAPLRSC</sequence>
<accession>A0ABT7VDG3</accession>
<proteinExistence type="predicted"/>
<reference evidence="2" key="1">
    <citation type="submission" date="2023-07" db="EMBL/GenBank/DDBJ databases">
        <title>Identification and characterization of horizontal gene transfer across gut microbiota members of farm animals based on homology search.</title>
        <authorList>
            <person name="Schwarzerova J."/>
            <person name="Nykrynova M."/>
            <person name="Jureckova K."/>
            <person name="Cejkova D."/>
            <person name="Rychlik I."/>
        </authorList>
    </citation>
    <scope>NUCLEOTIDE SEQUENCE [LARGE SCALE GENOMIC DNA]</scope>
    <source>
        <strain evidence="2">109_WCHN</strain>
    </source>
</reference>
<name>A0ABT7VDG3_9BACE</name>